<name>A0A4Y8D509_9HELO</name>
<gene>
    <name evidence="2" type="ORF">BOTCAL_0114g00240</name>
</gene>
<feature type="region of interest" description="Disordered" evidence="1">
    <location>
        <begin position="199"/>
        <end position="251"/>
    </location>
</feature>
<evidence type="ECO:0000256" key="1">
    <source>
        <dbReference type="SAM" id="MobiDB-lite"/>
    </source>
</evidence>
<feature type="compositionally biased region" description="Acidic residues" evidence="1">
    <location>
        <begin position="51"/>
        <end position="61"/>
    </location>
</feature>
<organism evidence="2 3">
    <name type="scientific">Botryotinia calthae</name>
    <dbReference type="NCBI Taxonomy" id="38488"/>
    <lineage>
        <taxon>Eukaryota</taxon>
        <taxon>Fungi</taxon>
        <taxon>Dikarya</taxon>
        <taxon>Ascomycota</taxon>
        <taxon>Pezizomycotina</taxon>
        <taxon>Leotiomycetes</taxon>
        <taxon>Helotiales</taxon>
        <taxon>Sclerotiniaceae</taxon>
        <taxon>Botryotinia</taxon>
    </lineage>
</organism>
<dbReference type="Proteomes" id="UP000297299">
    <property type="component" value="Unassembled WGS sequence"/>
</dbReference>
<sequence>MPTEDIREESDFDEYTINASEAMQHQNLKRAEGTQSCRSPSYGVHVRNDEVSDGADSDIEDPLELQEVERRNSFCEDCNESVDGGLALHRESTPCPTLPGNERSSSSNNNCVTPRVEQQRHNVACSRHDSRTNRSKSGSLNSLGSPEFPMDEAIPGDQMISYSPDKLYSHLSNKCNDNGDDESEDHQVSSIASRYFTPYNGCEPEDVEESNSKINKDGGTEEERGASVGLGTTEKTGKEIEIDVDESSGDMNIDKYHESEVDENEISQIASDEGFPTASQHSKQYEKGHRLLHKYGTPSPSICAASKKNN</sequence>
<feature type="compositionally biased region" description="Polar residues" evidence="1">
    <location>
        <begin position="135"/>
        <end position="144"/>
    </location>
</feature>
<accession>A0A4Y8D509</accession>
<feature type="compositionally biased region" description="Polar residues" evidence="1">
    <location>
        <begin position="102"/>
        <end position="112"/>
    </location>
</feature>
<dbReference type="AlphaFoldDB" id="A0A4Y8D509"/>
<evidence type="ECO:0000313" key="2">
    <source>
        <dbReference type="EMBL" id="TEY69531.1"/>
    </source>
</evidence>
<dbReference type="EMBL" id="PHWZ01000114">
    <property type="protein sequence ID" value="TEY69531.1"/>
    <property type="molecule type" value="Genomic_DNA"/>
</dbReference>
<feature type="region of interest" description="Disordered" evidence="1">
    <location>
        <begin position="25"/>
        <end position="61"/>
    </location>
</feature>
<feature type="compositionally biased region" description="Basic and acidic residues" evidence="1">
    <location>
        <begin position="210"/>
        <end position="225"/>
    </location>
</feature>
<reference evidence="2 3" key="1">
    <citation type="submission" date="2017-11" db="EMBL/GenBank/DDBJ databases">
        <title>Comparative genomics of Botrytis spp.</title>
        <authorList>
            <person name="Valero-Jimenez C.A."/>
            <person name="Tapia P."/>
            <person name="Veloso J."/>
            <person name="Silva-Moreno E."/>
            <person name="Staats M."/>
            <person name="Valdes J.H."/>
            <person name="Van Kan J.A.L."/>
        </authorList>
    </citation>
    <scope>NUCLEOTIDE SEQUENCE [LARGE SCALE GENOMIC DNA]</scope>
    <source>
        <strain evidence="2 3">MUCL2830</strain>
    </source>
</reference>
<proteinExistence type="predicted"/>
<protein>
    <submittedName>
        <fullName evidence="2">Uncharacterized protein</fullName>
    </submittedName>
</protein>
<evidence type="ECO:0000313" key="3">
    <source>
        <dbReference type="Proteomes" id="UP000297299"/>
    </source>
</evidence>
<keyword evidence="3" id="KW-1185">Reference proteome</keyword>
<feature type="region of interest" description="Disordered" evidence="1">
    <location>
        <begin position="93"/>
        <end position="148"/>
    </location>
</feature>
<comment type="caution">
    <text evidence="2">The sequence shown here is derived from an EMBL/GenBank/DDBJ whole genome shotgun (WGS) entry which is preliminary data.</text>
</comment>